<dbReference type="SUPFAM" id="SSF47616">
    <property type="entry name" value="GST C-terminal domain-like"/>
    <property type="match status" value="1"/>
</dbReference>
<gene>
    <name evidence="3" type="ORF">AMATHDRAFT_5715</name>
</gene>
<protein>
    <recommendedName>
        <fullName evidence="2">GST N-terminal domain-containing protein</fullName>
    </recommendedName>
</protein>
<dbReference type="InterPro" id="IPR036249">
    <property type="entry name" value="Thioredoxin-like_sf"/>
</dbReference>
<dbReference type="PROSITE" id="PS50404">
    <property type="entry name" value="GST_NTER"/>
    <property type="match status" value="1"/>
</dbReference>
<dbReference type="Pfam" id="PF22041">
    <property type="entry name" value="GST_C_7"/>
    <property type="match status" value="1"/>
</dbReference>
<dbReference type="Proteomes" id="UP000242287">
    <property type="component" value="Unassembled WGS sequence"/>
</dbReference>
<accession>A0A2A9NBW7</accession>
<feature type="region of interest" description="Disordered" evidence="1">
    <location>
        <begin position="189"/>
        <end position="209"/>
    </location>
</feature>
<evidence type="ECO:0000259" key="2">
    <source>
        <dbReference type="PROSITE" id="PS50404"/>
    </source>
</evidence>
<dbReference type="Pfam" id="PF13409">
    <property type="entry name" value="GST_N_2"/>
    <property type="match status" value="1"/>
</dbReference>
<dbReference type="GO" id="GO:0005737">
    <property type="term" value="C:cytoplasm"/>
    <property type="evidence" value="ECO:0007669"/>
    <property type="project" value="TreeGrafter"/>
</dbReference>
<dbReference type="EMBL" id="KZ302059">
    <property type="protein sequence ID" value="PFH48515.1"/>
    <property type="molecule type" value="Genomic_DNA"/>
</dbReference>
<dbReference type="AlphaFoldDB" id="A0A2A9NBW7"/>
<dbReference type="PANTHER" id="PTHR43968">
    <property type="match status" value="1"/>
</dbReference>
<evidence type="ECO:0000313" key="3">
    <source>
        <dbReference type="EMBL" id="PFH48515.1"/>
    </source>
</evidence>
<evidence type="ECO:0000256" key="1">
    <source>
        <dbReference type="SAM" id="MobiDB-lite"/>
    </source>
</evidence>
<dbReference type="SUPFAM" id="SSF52833">
    <property type="entry name" value="Thioredoxin-like"/>
    <property type="match status" value="1"/>
</dbReference>
<dbReference type="Gene3D" id="1.20.1050.10">
    <property type="match status" value="1"/>
</dbReference>
<dbReference type="InterPro" id="IPR054416">
    <property type="entry name" value="GST_UstS-like_C"/>
</dbReference>
<feature type="domain" description="GST N-terminal" evidence="2">
    <location>
        <begin position="44"/>
        <end position="135"/>
    </location>
</feature>
<sequence length="302" mass="34383">MCVSRHPSLVSQCLKSSSTILRPGGQTILGVLITGKSGKHPIRHHFSYLSPLHAQPAHATRYTLNYKRLPYTTEWIELSEIESRCKQLGIAPTGVKPDGTPLYTLPAIWDPATQKTISDSLKIAEYLDKTYPDTPPVTFDGIDQYSHIMAPDTIPEMRSIGRVIFTAICDNLNSASRAHFLRRHGHKISRGQDSKRSRERQMYEGNTQKDEEFREWEQIGKAFDIIDGWLHENGGPFARGEQVSFVDFALAGYIIWIRCLMGEDSWLWQKIMDKNDGRWRAFIAGLEKYEKSTEQGFHITAS</sequence>
<dbReference type="OrthoDB" id="4951845at2759"/>
<organism evidence="3 4">
    <name type="scientific">Amanita thiersii Skay4041</name>
    <dbReference type="NCBI Taxonomy" id="703135"/>
    <lineage>
        <taxon>Eukaryota</taxon>
        <taxon>Fungi</taxon>
        <taxon>Dikarya</taxon>
        <taxon>Basidiomycota</taxon>
        <taxon>Agaricomycotina</taxon>
        <taxon>Agaricomycetes</taxon>
        <taxon>Agaricomycetidae</taxon>
        <taxon>Agaricales</taxon>
        <taxon>Pluteineae</taxon>
        <taxon>Amanitaceae</taxon>
        <taxon>Amanita</taxon>
    </lineage>
</organism>
<dbReference type="InterPro" id="IPR004045">
    <property type="entry name" value="Glutathione_S-Trfase_N"/>
</dbReference>
<dbReference type="STRING" id="703135.A0A2A9NBW7"/>
<dbReference type="InterPro" id="IPR036282">
    <property type="entry name" value="Glutathione-S-Trfase_C_sf"/>
</dbReference>
<name>A0A2A9NBW7_9AGAR</name>
<dbReference type="InterPro" id="IPR050983">
    <property type="entry name" value="GST_Omega/HSP26"/>
</dbReference>
<keyword evidence="4" id="KW-1185">Reference proteome</keyword>
<evidence type="ECO:0000313" key="4">
    <source>
        <dbReference type="Proteomes" id="UP000242287"/>
    </source>
</evidence>
<proteinExistence type="predicted"/>
<feature type="compositionally biased region" description="Basic and acidic residues" evidence="1">
    <location>
        <begin position="190"/>
        <end position="209"/>
    </location>
</feature>
<dbReference type="CDD" id="cd00299">
    <property type="entry name" value="GST_C_family"/>
    <property type="match status" value="1"/>
</dbReference>
<reference evidence="3 4" key="1">
    <citation type="submission" date="2014-02" db="EMBL/GenBank/DDBJ databases">
        <title>Transposable element dynamics among asymbiotic and ectomycorrhizal Amanita fungi.</title>
        <authorList>
            <consortium name="DOE Joint Genome Institute"/>
            <person name="Hess J."/>
            <person name="Skrede I."/>
            <person name="Wolfe B."/>
            <person name="LaButti K."/>
            <person name="Ohm R.A."/>
            <person name="Grigoriev I.V."/>
            <person name="Pringle A."/>
        </authorList>
    </citation>
    <scope>NUCLEOTIDE SEQUENCE [LARGE SCALE GENOMIC DNA]</scope>
    <source>
        <strain evidence="3 4">SKay4041</strain>
    </source>
</reference>
<dbReference type="PANTHER" id="PTHR43968:SF6">
    <property type="entry name" value="GLUTATHIONE S-TRANSFERASE OMEGA"/>
    <property type="match status" value="1"/>
</dbReference>
<dbReference type="Gene3D" id="3.40.30.10">
    <property type="entry name" value="Glutaredoxin"/>
    <property type="match status" value="1"/>
</dbReference>